<protein>
    <recommendedName>
        <fullName evidence="4">Glycoside hydrolase family 42 N-terminal domain-containing protein</fullName>
    </recommendedName>
</protein>
<evidence type="ECO:0008006" key="4">
    <source>
        <dbReference type="Google" id="ProtNLM"/>
    </source>
</evidence>
<dbReference type="EMBL" id="BAAAMK010000004">
    <property type="protein sequence ID" value="GAA1956392.1"/>
    <property type="molecule type" value="Genomic_DNA"/>
</dbReference>
<evidence type="ECO:0000256" key="1">
    <source>
        <dbReference type="SAM" id="MobiDB-lite"/>
    </source>
</evidence>
<sequence>MSRRAVLVGALSTVGVAVIAAVAVAVASGAETRSPPSDATTGRTSASPAPTTSAAATVRAVDGGADYYGRFDGGLPDDDGFFPIAVWFASVTSMSDATADREMGLNTYVELTANSSLELIADSGMHAIPSVPLDGAAGVLVADEVDMWAGPGDGTWTGSYPGDGQVCTDDVACGYSIMAKLTGDLPAGLMTVANFGKGVAFWESDAEAQRFLEFTDVVSADTYWFTDPNICGATEGGWGPGDGETLPDAECRVAENYGWTVEHVRSLVSPAGSKPVWQFVEVGQPFGDGPSVTGAQIRAAVWSGIIHGARGVVYFNHGFGDLCSTENVLRDACGDAVREEVTALNRQLLDLAPALNAPFVDGLLRIDGGAEAAVKLVDDGFTVFAGATRANDGDVSFTIGCRSATSALVVGEDRSIPIVDGRFSDRFADGDAVHVYRLEGGTCGL</sequence>
<evidence type="ECO:0000313" key="2">
    <source>
        <dbReference type="EMBL" id="GAA1956392.1"/>
    </source>
</evidence>
<accession>A0ABN2QQ39</accession>
<dbReference type="Proteomes" id="UP001499954">
    <property type="component" value="Unassembled WGS sequence"/>
</dbReference>
<dbReference type="RefSeq" id="WP_246200937.1">
    <property type="nucleotide sequence ID" value="NZ_BAAAMK010000004.1"/>
</dbReference>
<organism evidence="2 3">
    <name type="scientific">Agromyces allii</name>
    <dbReference type="NCBI Taxonomy" id="393607"/>
    <lineage>
        <taxon>Bacteria</taxon>
        <taxon>Bacillati</taxon>
        <taxon>Actinomycetota</taxon>
        <taxon>Actinomycetes</taxon>
        <taxon>Micrococcales</taxon>
        <taxon>Microbacteriaceae</taxon>
        <taxon>Agromyces</taxon>
    </lineage>
</organism>
<name>A0ABN2QQ39_9MICO</name>
<feature type="region of interest" description="Disordered" evidence="1">
    <location>
        <begin position="30"/>
        <end position="55"/>
    </location>
</feature>
<gene>
    <name evidence="2" type="ORF">GCM10009717_23120</name>
</gene>
<proteinExistence type="predicted"/>
<keyword evidence="3" id="KW-1185">Reference proteome</keyword>
<feature type="compositionally biased region" description="Low complexity" evidence="1">
    <location>
        <begin position="39"/>
        <end position="55"/>
    </location>
</feature>
<reference evidence="2 3" key="1">
    <citation type="journal article" date="2019" name="Int. J. Syst. Evol. Microbiol.">
        <title>The Global Catalogue of Microorganisms (GCM) 10K type strain sequencing project: providing services to taxonomists for standard genome sequencing and annotation.</title>
        <authorList>
            <consortium name="The Broad Institute Genomics Platform"/>
            <consortium name="The Broad Institute Genome Sequencing Center for Infectious Disease"/>
            <person name="Wu L."/>
            <person name="Ma J."/>
        </authorList>
    </citation>
    <scope>NUCLEOTIDE SEQUENCE [LARGE SCALE GENOMIC DNA]</scope>
    <source>
        <strain evidence="2 3">JCM 13584</strain>
    </source>
</reference>
<evidence type="ECO:0000313" key="3">
    <source>
        <dbReference type="Proteomes" id="UP001499954"/>
    </source>
</evidence>
<comment type="caution">
    <text evidence="2">The sequence shown here is derived from an EMBL/GenBank/DDBJ whole genome shotgun (WGS) entry which is preliminary data.</text>
</comment>
<dbReference type="Gene3D" id="3.20.20.80">
    <property type="entry name" value="Glycosidases"/>
    <property type="match status" value="1"/>
</dbReference>